<dbReference type="InterPro" id="IPR001275">
    <property type="entry name" value="DM_DNA-bd"/>
</dbReference>
<dbReference type="Proteomes" id="UP000261540">
    <property type="component" value="Unplaced"/>
</dbReference>
<accession>A0A3B3RCB9</accession>
<feature type="region of interest" description="Disordered" evidence="9">
    <location>
        <begin position="1"/>
        <end position="27"/>
    </location>
</feature>
<comment type="similarity">
    <text evidence="1">Belongs to the DMRT family.</text>
</comment>
<evidence type="ECO:0000256" key="1">
    <source>
        <dbReference type="ARBA" id="ARBA00006834"/>
    </source>
</evidence>
<evidence type="ECO:0000256" key="8">
    <source>
        <dbReference type="PROSITE-ProRule" id="PRU00070"/>
    </source>
</evidence>
<dbReference type="Gene3D" id="4.10.1040.10">
    <property type="entry name" value="DM DNA-binding domain"/>
    <property type="match status" value="1"/>
</dbReference>
<dbReference type="Pfam" id="PF00751">
    <property type="entry name" value="DM"/>
    <property type="match status" value="1"/>
</dbReference>
<evidence type="ECO:0000256" key="5">
    <source>
        <dbReference type="ARBA" id="ARBA00023125"/>
    </source>
</evidence>
<evidence type="ECO:0000313" key="12">
    <source>
        <dbReference type="Proteomes" id="UP000261540"/>
    </source>
</evidence>
<dbReference type="Ensembl" id="ENSPKIT00000039748.1">
    <property type="protein sequence ID" value="ENSPKIP00000015286.1"/>
    <property type="gene ID" value="ENSPKIG00000002053.1"/>
</dbReference>
<keyword evidence="4" id="KW-0805">Transcription regulation</keyword>
<feature type="region of interest" description="Disordered" evidence="9">
    <location>
        <begin position="116"/>
        <end position="138"/>
    </location>
</feature>
<keyword evidence="6" id="KW-0804">Transcription</keyword>
<reference evidence="11" key="2">
    <citation type="submission" date="2025-09" db="UniProtKB">
        <authorList>
            <consortium name="Ensembl"/>
        </authorList>
    </citation>
    <scope>IDENTIFICATION</scope>
</reference>
<dbReference type="GO" id="GO:0000981">
    <property type="term" value="F:DNA-binding transcription factor activity, RNA polymerase II-specific"/>
    <property type="evidence" value="ECO:0007669"/>
    <property type="project" value="TreeGrafter"/>
</dbReference>
<sequence>MGTYGEGLHKPGRSVSLSPSTGKKLPRMPKCSRCRNHGFVSPLKGHKRFCNWKDCQCQKCKLISERQRVMAAQVALRRQQAQEEEMGICSPIHLSGTELVVKDEATRDRACFFSVGEKSPPASTTSTATSPSAAGTASPVKQRCDWKTYIFNNNTHELFWCCEI</sequence>
<feature type="compositionally biased region" description="Low complexity" evidence="9">
    <location>
        <begin position="119"/>
        <end position="138"/>
    </location>
</feature>
<dbReference type="InterPro" id="IPR022114">
    <property type="entry name" value="DMRT1-like"/>
</dbReference>
<feature type="DNA-binding region" description="DM" evidence="8">
    <location>
        <begin position="31"/>
        <end position="78"/>
    </location>
</feature>
<keyword evidence="2 8" id="KW-0479">Metal-binding</keyword>
<dbReference type="SUPFAM" id="SSF82927">
    <property type="entry name" value="Cysteine-rich DNA binding domain, (DM domain)"/>
    <property type="match status" value="1"/>
</dbReference>
<evidence type="ECO:0000256" key="9">
    <source>
        <dbReference type="SAM" id="MobiDB-lite"/>
    </source>
</evidence>
<evidence type="ECO:0000256" key="4">
    <source>
        <dbReference type="ARBA" id="ARBA00023015"/>
    </source>
</evidence>
<dbReference type="STRING" id="1676925.ENSPKIP00000015286"/>
<feature type="domain" description="DM" evidence="10">
    <location>
        <begin position="31"/>
        <end position="78"/>
    </location>
</feature>
<dbReference type="FunFam" id="4.10.1040.10:FF:000001">
    <property type="entry name" value="doublesex- and mab-3-related transcription factor 1"/>
    <property type="match status" value="1"/>
</dbReference>
<dbReference type="GO" id="GO:0005634">
    <property type="term" value="C:nucleus"/>
    <property type="evidence" value="ECO:0007669"/>
    <property type="project" value="UniProtKB-SubCell"/>
</dbReference>
<dbReference type="PROSITE" id="PS40000">
    <property type="entry name" value="DM_1"/>
    <property type="match status" value="1"/>
</dbReference>
<dbReference type="PANTHER" id="PTHR12322:SF70">
    <property type="entry name" value="DOUBLESEX- AND MAB-3-RELATED TRANSCRIPTION FACTOR 1"/>
    <property type="match status" value="1"/>
</dbReference>
<organism evidence="11 12">
    <name type="scientific">Paramormyrops kingsleyae</name>
    <dbReference type="NCBI Taxonomy" id="1676925"/>
    <lineage>
        <taxon>Eukaryota</taxon>
        <taxon>Metazoa</taxon>
        <taxon>Chordata</taxon>
        <taxon>Craniata</taxon>
        <taxon>Vertebrata</taxon>
        <taxon>Euteleostomi</taxon>
        <taxon>Actinopterygii</taxon>
        <taxon>Neopterygii</taxon>
        <taxon>Teleostei</taxon>
        <taxon>Osteoglossocephala</taxon>
        <taxon>Osteoglossomorpha</taxon>
        <taxon>Osteoglossiformes</taxon>
        <taxon>Mormyridae</taxon>
        <taxon>Paramormyrops</taxon>
    </lineage>
</organism>
<dbReference type="GO" id="GO:0046872">
    <property type="term" value="F:metal ion binding"/>
    <property type="evidence" value="ECO:0007669"/>
    <property type="project" value="UniProtKB-KW"/>
</dbReference>
<dbReference type="Pfam" id="PF12374">
    <property type="entry name" value="Dmrt1"/>
    <property type="match status" value="1"/>
</dbReference>
<evidence type="ECO:0000259" key="10">
    <source>
        <dbReference type="PROSITE" id="PS50809"/>
    </source>
</evidence>
<comment type="subcellular location">
    <subcellularLocation>
        <location evidence="8">Nucleus</location>
    </subcellularLocation>
</comment>
<reference evidence="11" key="1">
    <citation type="submission" date="2025-08" db="UniProtKB">
        <authorList>
            <consortium name="Ensembl"/>
        </authorList>
    </citation>
    <scope>IDENTIFICATION</scope>
</reference>
<keyword evidence="5 8" id="KW-0238">DNA-binding</keyword>
<evidence type="ECO:0000313" key="11">
    <source>
        <dbReference type="Ensembl" id="ENSPKIP00000015286.1"/>
    </source>
</evidence>
<keyword evidence="12" id="KW-1185">Reference proteome</keyword>
<keyword evidence="7 8" id="KW-0539">Nucleus</keyword>
<dbReference type="AlphaFoldDB" id="A0A3B3RCB9"/>
<proteinExistence type="inferred from homology"/>
<dbReference type="InterPro" id="IPR036407">
    <property type="entry name" value="DM_DNA-bd_sf"/>
</dbReference>
<dbReference type="PROSITE" id="PS50809">
    <property type="entry name" value="DM_2"/>
    <property type="match status" value="1"/>
</dbReference>
<name>A0A3B3RCB9_9TELE</name>
<evidence type="ECO:0000256" key="3">
    <source>
        <dbReference type="ARBA" id="ARBA00022833"/>
    </source>
</evidence>
<dbReference type="PANTHER" id="PTHR12322">
    <property type="entry name" value="DOUBLESEX AND MAB-3 RELATED TRANSCRIPTION FACTOR DMRT"/>
    <property type="match status" value="1"/>
</dbReference>
<protein>
    <submittedName>
        <fullName evidence="11">Doublesex and mab-3 related transcription factor 1</fullName>
    </submittedName>
</protein>
<dbReference type="InterPro" id="IPR026607">
    <property type="entry name" value="DMRT"/>
</dbReference>
<evidence type="ECO:0000256" key="2">
    <source>
        <dbReference type="ARBA" id="ARBA00022723"/>
    </source>
</evidence>
<dbReference type="GO" id="GO:0000978">
    <property type="term" value="F:RNA polymerase II cis-regulatory region sequence-specific DNA binding"/>
    <property type="evidence" value="ECO:0007669"/>
    <property type="project" value="TreeGrafter"/>
</dbReference>
<dbReference type="GeneTree" id="ENSGT00940000156489"/>
<dbReference type="GO" id="GO:0007548">
    <property type="term" value="P:sex differentiation"/>
    <property type="evidence" value="ECO:0007669"/>
    <property type="project" value="TreeGrafter"/>
</dbReference>
<keyword evidence="3 8" id="KW-0862">Zinc</keyword>
<dbReference type="SMART" id="SM00301">
    <property type="entry name" value="DM"/>
    <property type="match status" value="1"/>
</dbReference>
<evidence type="ECO:0000256" key="6">
    <source>
        <dbReference type="ARBA" id="ARBA00023163"/>
    </source>
</evidence>
<evidence type="ECO:0000256" key="7">
    <source>
        <dbReference type="ARBA" id="ARBA00023242"/>
    </source>
</evidence>